<proteinExistence type="predicted"/>
<feature type="chain" id="PRO_5004082298" evidence="2">
    <location>
        <begin position="22"/>
        <end position="271"/>
    </location>
</feature>
<dbReference type="RefSeq" id="WP_009196226.1">
    <property type="nucleotide sequence ID" value="NZ_AODQ01000077.1"/>
</dbReference>
<dbReference type="EMBL" id="AODQ01000077">
    <property type="protein sequence ID" value="EMR02014.1"/>
    <property type="molecule type" value="Genomic_DNA"/>
</dbReference>
<dbReference type="AlphaFoldDB" id="M7NU42"/>
<evidence type="ECO:0000313" key="4">
    <source>
        <dbReference type="EMBL" id="EMR02014.1"/>
    </source>
</evidence>
<dbReference type="PANTHER" id="PTHR43037:SF1">
    <property type="entry name" value="BLL1128 PROTEIN"/>
    <property type="match status" value="1"/>
</dbReference>
<dbReference type="eggNOG" id="COG4099">
    <property type="taxonomic scope" value="Bacteria"/>
</dbReference>
<keyword evidence="5" id="KW-1185">Reference proteome</keyword>
<evidence type="ECO:0000313" key="5">
    <source>
        <dbReference type="Proteomes" id="UP000011910"/>
    </source>
</evidence>
<comment type="caution">
    <text evidence="4">The sequence shown here is derived from an EMBL/GenBank/DDBJ whole genome shotgun (WGS) entry which is preliminary data.</text>
</comment>
<dbReference type="PANTHER" id="PTHR43037">
    <property type="entry name" value="UNNAMED PRODUCT-RELATED"/>
    <property type="match status" value="1"/>
</dbReference>
<evidence type="ECO:0000256" key="2">
    <source>
        <dbReference type="SAM" id="SignalP"/>
    </source>
</evidence>
<dbReference type="GO" id="GO:0016787">
    <property type="term" value="F:hydrolase activity"/>
    <property type="evidence" value="ECO:0007669"/>
    <property type="project" value="InterPro"/>
</dbReference>
<name>M7NU42_9BACT</name>
<dbReference type="InterPro" id="IPR029058">
    <property type="entry name" value="AB_hydrolase_fold"/>
</dbReference>
<organism evidence="4 5">
    <name type="scientific">Cesiribacter andamanensis AMV16</name>
    <dbReference type="NCBI Taxonomy" id="1279009"/>
    <lineage>
        <taxon>Bacteria</taxon>
        <taxon>Pseudomonadati</taxon>
        <taxon>Bacteroidota</taxon>
        <taxon>Cytophagia</taxon>
        <taxon>Cytophagales</taxon>
        <taxon>Cesiribacteraceae</taxon>
        <taxon>Cesiribacter</taxon>
    </lineage>
</organism>
<evidence type="ECO:0000256" key="1">
    <source>
        <dbReference type="ARBA" id="ARBA00022729"/>
    </source>
</evidence>
<dbReference type="SUPFAM" id="SSF53474">
    <property type="entry name" value="alpha/beta-Hydrolases"/>
    <property type="match status" value="1"/>
</dbReference>
<protein>
    <submittedName>
        <fullName evidence="4">Esterase</fullName>
    </submittedName>
</protein>
<reference evidence="4 5" key="1">
    <citation type="journal article" date="2013" name="Genome Announc.">
        <title>Draft Genome Sequence of Cesiribacter andamanensis Strain AMV16T, Isolated from a Soil Sample from a Mud Volcano in the Andaman Islands, India.</title>
        <authorList>
            <person name="Shivaji S."/>
            <person name="Ara S."/>
            <person name="Begum Z."/>
            <person name="Srinivas T.N."/>
            <person name="Singh A."/>
            <person name="Kumar Pinnaka A."/>
        </authorList>
    </citation>
    <scope>NUCLEOTIDE SEQUENCE [LARGE SCALE GENOMIC DNA]</scope>
    <source>
        <strain evidence="4 5">AMV16</strain>
    </source>
</reference>
<dbReference type="STRING" id="1279009.ADICEAN_02838"/>
<gene>
    <name evidence="4" type="ORF">ADICEAN_02838</name>
</gene>
<dbReference type="InterPro" id="IPR050955">
    <property type="entry name" value="Plant_Biomass_Hydrol_Est"/>
</dbReference>
<sequence length="271" mass="29801">MNNYLFILFFGLLLVAAGPLAAQTAPYEPAHFIQGSDTLPYRILYPKNFDPSTPYPLILVLHGGGERGNDNQKQLVHGGALFQQEAVRSAHPAVVVFPQCPADSYWSNVQIDRSKQPLQLEFSTSLSDTTRGMALLQGLVQKLAGLPYIDSLRMYVGGLSMGGMGTLELLRREPNRFAAAFAICGGDAPANAAAYARVPVWIFHGEQDSVVPVAHSLAIAEALEAAGANIRLTLYPQVDHNSWEQAFREPDLLPWLFSKKKEVRHHPKNIK</sequence>
<feature type="domain" description="Phospholipase/carboxylesterase/thioesterase" evidence="3">
    <location>
        <begin position="56"/>
        <end position="248"/>
    </location>
</feature>
<accession>M7NU42</accession>
<dbReference type="PATRIC" id="fig|1279009.4.peg.2875"/>
<dbReference type="OrthoDB" id="9764953at2"/>
<feature type="signal peptide" evidence="2">
    <location>
        <begin position="1"/>
        <end position="21"/>
    </location>
</feature>
<evidence type="ECO:0000259" key="3">
    <source>
        <dbReference type="Pfam" id="PF02230"/>
    </source>
</evidence>
<dbReference type="Pfam" id="PF02230">
    <property type="entry name" value="Abhydrolase_2"/>
    <property type="match status" value="1"/>
</dbReference>
<dbReference type="Proteomes" id="UP000011910">
    <property type="component" value="Unassembled WGS sequence"/>
</dbReference>
<keyword evidence="1 2" id="KW-0732">Signal</keyword>
<dbReference type="InterPro" id="IPR003140">
    <property type="entry name" value="PLipase/COase/thioEstase"/>
</dbReference>
<dbReference type="Gene3D" id="3.40.50.1820">
    <property type="entry name" value="alpha/beta hydrolase"/>
    <property type="match status" value="1"/>
</dbReference>